<organism evidence="1 2">
    <name type="scientific">Zizania palustris</name>
    <name type="common">Northern wild rice</name>
    <dbReference type="NCBI Taxonomy" id="103762"/>
    <lineage>
        <taxon>Eukaryota</taxon>
        <taxon>Viridiplantae</taxon>
        <taxon>Streptophyta</taxon>
        <taxon>Embryophyta</taxon>
        <taxon>Tracheophyta</taxon>
        <taxon>Spermatophyta</taxon>
        <taxon>Magnoliopsida</taxon>
        <taxon>Liliopsida</taxon>
        <taxon>Poales</taxon>
        <taxon>Poaceae</taxon>
        <taxon>BOP clade</taxon>
        <taxon>Oryzoideae</taxon>
        <taxon>Oryzeae</taxon>
        <taxon>Zizaniinae</taxon>
        <taxon>Zizania</taxon>
    </lineage>
</organism>
<gene>
    <name evidence="1" type="ORF">GUJ93_ZPchr0005g15394</name>
</gene>
<evidence type="ECO:0000313" key="1">
    <source>
        <dbReference type="EMBL" id="KAG8069413.1"/>
    </source>
</evidence>
<evidence type="ECO:0000313" key="2">
    <source>
        <dbReference type="Proteomes" id="UP000729402"/>
    </source>
</evidence>
<keyword evidence="2" id="KW-1185">Reference proteome</keyword>
<protein>
    <submittedName>
        <fullName evidence="1">Uncharacterized protein</fullName>
    </submittedName>
</protein>
<sequence length="86" mass="9717">MMSAVRNRLVLGIEARMPRVETTSEPREGEVVVFEAFFDAGLKFSALGLLGGVLHAFHMELSQLSLNVVARLAIFEWADRLRDYQH</sequence>
<dbReference type="AlphaFoldDB" id="A0A8J5SU52"/>
<reference evidence="1" key="2">
    <citation type="submission" date="2021-02" db="EMBL/GenBank/DDBJ databases">
        <authorList>
            <person name="Kimball J.A."/>
            <person name="Haas M.W."/>
            <person name="Macchietto M."/>
            <person name="Kono T."/>
            <person name="Duquette J."/>
            <person name="Shao M."/>
        </authorList>
    </citation>
    <scope>NUCLEOTIDE SEQUENCE</scope>
    <source>
        <tissue evidence="1">Fresh leaf tissue</tissue>
    </source>
</reference>
<accession>A0A8J5SU52</accession>
<dbReference type="OrthoDB" id="685425at2759"/>
<dbReference type="EMBL" id="JAAALK010000284">
    <property type="protein sequence ID" value="KAG8069413.1"/>
    <property type="molecule type" value="Genomic_DNA"/>
</dbReference>
<dbReference type="Proteomes" id="UP000729402">
    <property type="component" value="Unassembled WGS sequence"/>
</dbReference>
<reference evidence="1" key="1">
    <citation type="journal article" date="2021" name="bioRxiv">
        <title>Whole Genome Assembly and Annotation of Northern Wild Rice, Zizania palustris L., Supports a Whole Genome Duplication in the Zizania Genus.</title>
        <authorList>
            <person name="Haas M."/>
            <person name="Kono T."/>
            <person name="Macchietto M."/>
            <person name="Millas R."/>
            <person name="McGilp L."/>
            <person name="Shao M."/>
            <person name="Duquette J."/>
            <person name="Hirsch C.N."/>
            <person name="Kimball J."/>
        </authorList>
    </citation>
    <scope>NUCLEOTIDE SEQUENCE</scope>
    <source>
        <tissue evidence="1">Fresh leaf tissue</tissue>
    </source>
</reference>
<comment type="caution">
    <text evidence="1">The sequence shown here is derived from an EMBL/GenBank/DDBJ whole genome shotgun (WGS) entry which is preliminary data.</text>
</comment>
<name>A0A8J5SU52_ZIZPA</name>
<proteinExistence type="predicted"/>